<evidence type="ECO:0000256" key="7">
    <source>
        <dbReference type="SAM" id="MobiDB-lite"/>
    </source>
</evidence>
<dbReference type="SUPFAM" id="SSF54495">
    <property type="entry name" value="UBC-like"/>
    <property type="match status" value="1"/>
</dbReference>
<dbReference type="PROSITE" id="PS51314">
    <property type="entry name" value="VPS37_C"/>
    <property type="match status" value="1"/>
</dbReference>
<dbReference type="EMBL" id="GL433848">
    <property type="protein sequence ID" value="EFN54203.1"/>
    <property type="molecule type" value="Genomic_DNA"/>
</dbReference>
<dbReference type="AlphaFoldDB" id="E1ZIR3"/>
<dbReference type="STRING" id="554065.E1ZIR3"/>
<dbReference type="KEGG" id="cvr:CHLNCDRAFT_135677"/>
<keyword evidence="5 6" id="KW-0653">Protein transport</keyword>
<dbReference type="GO" id="GO:0000813">
    <property type="term" value="C:ESCRT I complex"/>
    <property type="evidence" value="ECO:0007669"/>
    <property type="project" value="TreeGrafter"/>
</dbReference>
<comment type="subcellular location">
    <subcellularLocation>
        <location evidence="1">Endosome</location>
    </subcellularLocation>
</comment>
<sequence length="346" mass="36823">MFGFSPLQDHKQQQHYGSQFDRAQQVNELLVAQPLCRAINPDRSLLEVGVRLTDGTLTSLRISLPPAFPGDRPALSITSPVRHPWVDSIGRLSFPLLDRWGAPSVRLAAVVADAFKGLGGAPAPLPSHGQAPAAGAAGRPQQQQAGAAPPPSLQQHAAGTSSEAGGSAVGHLPAAPAIPTTFPEVEGMSTEQLSHALADGATYKRLVDQIAHRLGLFQGVEKLKAATLDLAAANLASGEEQGDKRNQMAIIRSSEYAPAKAAFDDKWARQQAVLSKLSPDVLMRRCALQEGVKMAEEEGERLVQQLGAGEVVVDVFVERYTKAQATYHQRDLKLQAGQQTLPQLGG</sequence>
<evidence type="ECO:0000256" key="1">
    <source>
        <dbReference type="ARBA" id="ARBA00004177"/>
    </source>
</evidence>
<evidence type="ECO:0000313" key="10">
    <source>
        <dbReference type="Proteomes" id="UP000008141"/>
    </source>
</evidence>
<dbReference type="GO" id="GO:0006623">
    <property type="term" value="P:protein targeting to vacuole"/>
    <property type="evidence" value="ECO:0007669"/>
    <property type="project" value="TreeGrafter"/>
</dbReference>
<gene>
    <name evidence="9" type="ORF">CHLNCDRAFT_135677</name>
</gene>
<dbReference type="Gene3D" id="1.10.287.660">
    <property type="entry name" value="Helix hairpin bin"/>
    <property type="match status" value="1"/>
</dbReference>
<name>E1ZIR3_CHLVA</name>
<protein>
    <recommendedName>
        <fullName evidence="8">VPS37 C-terminal domain-containing protein</fullName>
    </recommendedName>
</protein>
<feature type="domain" description="VPS37 C-terminal" evidence="8">
    <location>
        <begin position="260"/>
        <end position="346"/>
    </location>
</feature>
<accession>E1ZIR3</accession>
<dbReference type="GeneID" id="17353778"/>
<evidence type="ECO:0000256" key="6">
    <source>
        <dbReference type="PROSITE-ProRule" id="PRU00646"/>
    </source>
</evidence>
<dbReference type="Proteomes" id="UP000008141">
    <property type="component" value="Unassembled WGS sequence"/>
</dbReference>
<comment type="similarity">
    <text evidence="2">Belongs to the VPS37 family.</text>
</comment>
<evidence type="ECO:0000259" key="8">
    <source>
        <dbReference type="PROSITE" id="PS51314"/>
    </source>
</evidence>
<feature type="region of interest" description="Disordered" evidence="7">
    <location>
        <begin position="123"/>
        <end position="181"/>
    </location>
</feature>
<dbReference type="PANTHER" id="PTHR13678">
    <property type="entry name" value="VACUOLAR PROTEIN SORTING-ASSOCIATED PROTEIN 37"/>
    <property type="match status" value="1"/>
</dbReference>
<dbReference type="OrthoDB" id="10260857at2759"/>
<dbReference type="InterPro" id="IPR037202">
    <property type="entry name" value="ESCRT_assembly_dom"/>
</dbReference>
<organism evidence="10">
    <name type="scientific">Chlorella variabilis</name>
    <name type="common">Green alga</name>
    <dbReference type="NCBI Taxonomy" id="554065"/>
    <lineage>
        <taxon>Eukaryota</taxon>
        <taxon>Viridiplantae</taxon>
        <taxon>Chlorophyta</taxon>
        <taxon>core chlorophytes</taxon>
        <taxon>Trebouxiophyceae</taxon>
        <taxon>Chlorellales</taxon>
        <taxon>Chlorellaceae</taxon>
        <taxon>Chlorella clade</taxon>
        <taxon>Chlorella</taxon>
    </lineage>
</organism>
<dbReference type="eggNOG" id="KOG3270">
    <property type="taxonomic scope" value="Eukaryota"/>
</dbReference>
<dbReference type="OMA" id="GEYAAMR"/>
<reference evidence="9 10" key="1">
    <citation type="journal article" date="2010" name="Plant Cell">
        <title>The Chlorella variabilis NC64A genome reveals adaptation to photosymbiosis, coevolution with viruses, and cryptic sex.</title>
        <authorList>
            <person name="Blanc G."/>
            <person name="Duncan G."/>
            <person name="Agarkova I."/>
            <person name="Borodovsky M."/>
            <person name="Gurnon J."/>
            <person name="Kuo A."/>
            <person name="Lindquist E."/>
            <person name="Lucas S."/>
            <person name="Pangilinan J."/>
            <person name="Polle J."/>
            <person name="Salamov A."/>
            <person name="Terry A."/>
            <person name="Yamada T."/>
            <person name="Dunigan D.D."/>
            <person name="Grigoriev I.V."/>
            <person name="Claverie J.M."/>
            <person name="Van Etten J.L."/>
        </authorList>
    </citation>
    <scope>NUCLEOTIDE SEQUENCE [LARGE SCALE GENOMIC DNA]</scope>
    <source>
        <strain evidence="9 10">NC64A</strain>
    </source>
</reference>
<proteinExistence type="inferred from homology"/>
<feature type="compositionally biased region" description="Low complexity" evidence="7">
    <location>
        <begin position="129"/>
        <end position="147"/>
    </location>
</feature>
<keyword evidence="4" id="KW-0967">Endosome</keyword>
<keyword evidence="3 6" id="KW-0813">Transport</keyword>
<evidence type="ECO:0000256" key="2">
    <source>
        <dbReference type="ARBA" id="ARBA00007617"/>
    </source>
</evidence>
<dbReference type="InterPro" id="IPR029012">
    <property type="entry name" value="Helix_hairpin_bin_sf"/>
</dbReference>
<dbReference type="Pfam" id="PF07200">
    <property type="entry name" value="Mod_r"/>
    <property type="match status" value="1"/>
</dbReference>
<feature type="compositionally biased region" description="Low complexity" evidence="7">
    <location>
        <begin position="157"/>
        <end position="170"/>
    </location>
</feature>
<dbReference type="SUPFAM" id="SSF140111">
    <property type="entry name" value="Endosomal sorting complex assembly domain"/>
    <property type="match status" value="1"/>
</dbReference>
<evidence type="ECO:0000256" key="4">
    <source>
        <dbReference type="ARBA" id="ARBA00022753"/>
    </source>
</evidence>
<dbReference type="GO" id="GO:0006612">
    <property type="term" value="P:protein targeting to membrane"/>
    <property type="evidence" value="ECO:0007669"/>
    <property type="project" value="TreeGrafter"/>
</dbReference>
<dbReference type="InterPro" id="IPR016135">
    <property type="entry name" value="UBQ-conjugating_enzyme/RWD"/>
</dbReference>
<dbReference type="InParanoid" id="E1ZIR3"/>
<dbReference type="RefSeq" id="XP_005846305.1">
    <property type="nucleotide sequence ID" value="XM_005846243.1"/>
</dbReference>
<keyword evidence="10" id="KW-1185">Reference proteome</keyword>
<dbReference type="GO" id="GO:0043162">
    <property type="term" value="P:ubiquitin-dependent protein catabolic process via the multivesicular body sorting pathway"/>
    <property type="evidence" value="ECO:0007669"/>
    <property type="project" value="TreeGrafter"/>
</dbReference>
<evidence type="ECO:0000256" key="3">
    <source>
        <dbReference type="ARBA" id="ARBA00022448"/>
    </source>
</evidence>
<dbReference type="InterPro" id="IPR009851">
    <property type="entry name" value="Mod_r"/>
</dbReference>
<evidence type="ECO:0000313" key="9">
    <source>
        <dbReference type="EMBL" id="EFN54203.1"/>
    </source>
</evidence>
<evidence type="ECO:0000256" key="5">
    <source>
        <dbReference type="ARBA" id="ARBA00022927"/>
    </source>
</evidence>
<dbReference type="PANTHER" id="PTHR13678:SF2">
    <property type="entry name" value="VACUOLAR PROTEIN SORTING-ASSOCIATED PROTEIN 37A"/>
    <property type="match status" value="1"/>
</dbReference>